<evidence type="ECO:0000256" key="8">
    <source>
        <dbReference type="ARBA" id="ARBA00037071"/>
    </source>
</evidence>
<evidence type="ECO:0000256" key="1">
    <source>
        <dbReference type="ARBA" id="ARBA00000971"/>
    </source>
</evidence>
<dbReference type="InterPro" id="IPR046357">
    <property type="entry name" value="PPIase_dom_sf"/>
</dbReference>
<evidence type="ECO:0000256" key="5">
    <source>
        <dbReference type="ARBA" id="ARBA00023110"/>
    </source>
</evidence>
<feature type="domain" description="PPIase FKBP-type" evidence="11">
    <location>
        <begin position="5"/>
        <end position="80"/>
    </location>
</feature>
<comment type="subcellular location">
    <subcellularLocation>
        <location evidence="2">Cytoplasm</location>
    </subcellularLocation>
</comment>
<comment type="function">
    <text evidence="8">Also involved in hydrogenase metallocenter assembly, probably by participating in the nickel insertion step. This function in hydrogenase biosynthesis requires chaperone activity and the presence of the metal-binding domain, but not PPIase activity.</text>
</comment>
<dbReference type="PROSITE" id="PS50059">
    <property type="entry name" value="FKBP_PPIASE"/>
    <property type="match status" value="1"/>
</dbReference>
<comment type="catalytic activity">
    <reaction evidence="1 9 10">
        <text>[protein]-peptidylproline (omega=180) = [protein]-peptidylproline (omega=0)</text>
        <dbReference type="Rhea" id="RHEA:16237"/>
        <dbReference type="Rhea" id="RHEA-COMP:10747"/>
        <dbReference type="Rhea" id="RHEA-COMP:10748"/>
        <dbReference type="ChEBI" id="CHEBI:83833"/>
        <dbReference type="ChEBI" id="CHEBI:83834"/>
        <dbReference type="EC" id="5.2.1.8"/>
    </reaction>
</comment>
<evidence type="ECO:0000256" key="9">
    <source>
        <dbReference type="PROSITE-ProRule" id="PRU00277"/>
    </source>
</evidence>
<evidence type="ECO:0000313" key="12">
    <source>
        <dbReference type="EMBL" id="MDJ1649728.1"/>
    </source>
</evidence>
<dbReference type="InterPro" id="IPR001179">
    <property type="entry name" value="PPIase_FKBP_dom"/>
</dbReference>
<protein>
    <recommendedName>
        <fullName evidence="10">Peptidyl-prolyl cis-trans isomerase</fullName>
        <ecNumber evidence="10">5.2.1.8</ecNumber>
    </recommendedName>
</protein>
<proteinExistence type="inferred from homology"/>
<keyword evidence="13" id="KW-1185">Reference proteome</keyword>
<comment type="caution">
    <text evidence="12">The sequence shown here is derived from an EMBL/GenBank/DDBJ whole genome shotgun (WGS) entry which is preliminary data.</text>
</comment>
<name>A0ABT7DMC9_9ACTN</name>
<evidence type="ECO:0000256" key="7">
    <source>
        <dbReference type="ARBA" id="ARBA00023235"/>
    </source>
</evidence>
<dbReference type="EC" id="5.2.1.8" evidence="10"/>
<sequence length="159" mass="17677">MNKPGDKVRIAYRGTCAQDAAFYDVRETGNPLEVILGNGSVFPPIEQALFDMTPGETRRVEVPARYGFGEVDSEAVRSFPLIAMPRWQDVEQGTFIEVQSDRSALPATAYVRSIEHDVLVLDFNHPHAGKDLSYEVTLLAVNERSALEAQRVDGKRVRG</sequence>
<reference evidence="12 13" key="1">
    <citation type="submission" date="2023-05" db="EMBL/GenBank/DDBJ databases">
        <title>Gordonibacter KGMB12511T sp. nov., isolated from faeces of healthy Korean.</title>
        <authorList>
            <person name="Kim H.S."/>
            <person name="Kim J.-S."/>
            <person name="Suh M.K."/>
            <person name="Eom M.K."/>
            <person name="Do H.E."/>
            <person name="Lee J.-S."/>
        </authorList>
    </citation>
    <scope>NUCLEOTIDE SEQUENCE [LARGE SCALE GENOMIC DNA]</scope>
    <source>
        <strain evidence="12 13">KGMB12511</strain>
    </source>
</reference>
<keyword evidence="6" id="KW-0143">Chaperone</keyword>
<dbReference type="GO" id="GO:0003755">
    <property type="term" value="F:peptidyl-prolyl cis-trans isomerase activity"/>
    <property type="evidence" value="ECO:0007669"/>
    <property type="project" value="UniProtKB-EC"/>
</dbReference>
<evidence type="ECO:0000313" key="13">
    <source>
        <dbReference type="Proteomes" id="UP001232750"/>
    </source>
</evidence>
<accession>A0ABT7DMC9</accession>
<keyword evidence="4" id="KW-0963">Cytoplasm</keyword>
<keyword evidence="5 9" id="KW-0697">Rotamase</keyword>
<evidence type="ECO:0000256" key="4">
    <source>
        <dbReference type="ARBA" id="ARBA00022490"/>
    </source>
</evidence>
<comment type="similarity">
    <text evidence="3 10">Belongs to the FKBP-type PPIase family.</text>
</comment>
<dbReference type="EMBL" id="JASJEU010000005">
    <property type="protein sequence ID" value="MDJ1649728.1"/>
    <property type="molecule type" value="Genomic_DNA"/>
</dbReference>
<dbReference type="Gene3D" id="3.10.50.40">
    <property type="match status" value="1"/>
</dbReference>
<organism evidence="12 13">
    <name type="scientific">Gordonibacter faecis</name>
    <dbReference type="NCBI Taxonomy" id="3047475"/>
    <lineage>
        <taxon>Bacteria</taxon>
        <taxon>Bacillati</taxon>
        <taxon>Actinomycetota</taxon>
        <taxon>Coriobacteriia</taxon>
        <taxon>Eggerthellales</taxon>
        <taxon>Eggerthellaceae</taxon>
        <taxon>Gordonibacter</taxon>
    </lineage>
</organism>
<gene>
    <name evidence="12" type="ORF">QNJ86_02840</name>
</gene>
<dbReference type="PANTHER" id="PTHR47861:SF3">
    <property type="entry name" value="FKBP-TYPE PEPTIDYL-PROLYL CIS-TRANS ISOMERASE SLYD"/>
    <property type="match status" value="1"/>
</dbReference>
<keyword evidence="7 9" id="KW-0413">Isomerase</keyword>
<evidence type="ECO:0000256" key="2">
    <source>
        <dbReference type="ARBA" id="ARBA00004496"/>
    </source>
</evidence>
<evidence type="ECO:0000256" key="3">
    <source>
        <dbReference type="ARBA" id="ARBA00006577"/>
    </source>
</evidence>
<dbReference type="Pfam" id="PF00254">
    <property type="entry name" value="FKBP_C"/>
    <property type="match status" value="1"/>
</dbReference>
<dbReference type="SUPFAM" id="SSF54534">
    <property type="entry name" value="FKBP-like"/>
    <property type="match status" value="1"/>
</dbReference>
<dbReference type="Proteomes" id="UP001232750">
    <property type="component" value="Unassembled WGS sequence"/>
</dbReference>
<dbReference type="RefSeq" id="WP_283831068.1">
    <property type="nucleotide sequence ID" value="NZ_JASJEU010000005.1"/>
</dbReference>
<evidence type="ECO:0000256" key="10">
    <source>
        <dbReference type="RuleBase" id="RU003915"/>
    </source>
</evidence>
<evidence type="ECO:0000256" key="6">
    <source>
        <dbReference type="ARBA" id="ARBA00023186"/>
    </source>
</evidence>
<dbReference type="PANTHER" id="PTHR47861">
    <property type="entry name" value="FKBP-TYPE PEPTIDYL-PROLYL CIS-TRANS ISOMERASE SLYD"/>
    <property type="match status" value="1"/>
</dbReference>
<evidence type="ECO:0000259" key="11">
    <source>
        <dbReference type="PROSITE" id="PS50059"/>
    </source>
</evidence>